<dbReference type="SUPFAM" id="SSF55424">
    <property type="entry name" value="FAD/NAD-linked reductases, dimerisation (C-terminal) domain"/>
    <property type="match status" value="1"/>
</dbReference>
<comment type="similarity">
    <text evidence="2">Belongs to the class-III pyridine nucleotide-disulfide oxidoreductase family.</text>
</comment>
<dbReference type="Pfam" id="PF00581">
    <property type="entry name" value="Rhodanese"/>
    <property type="match status" value="1"/>
</dbReference>
<evidence type="ECO:0000256" key="2">
    <source>
        <dbReference type="ARBA" id="ARBA00009130"/>
    </source>
</evidence>
<evidence type="ECO:0000256" key="4">
    <source>
        <dbReference type="ARBA" id="ARBA00022827"/>
    </source>
</evidence>
<dbReference type="Gene3D" id="3.40.250.10">
    <property type="entry name" value="Rhodanese-like domain"/>
    <property type="match status" value="1"/>
</dbReference>
<dbReference type="PRINTS" id="PR00368">
    <property type="entry name" value="FADPNR"/>
</dbReference>
<keyword evidence="6" id="KW-0676">Redox-active center</keyword>
<dbReference type="GO" id="GO:0016491">
    <property type="term" value="F:oxidoreductase activity"/>
    <property type="evidence" value="ECO:0007669"/>
    <property type="project" value="UniProtKB-KW"/>
</dbReference>
<keyword evidence="4" id="KW-0274">FAD</keyword>
<dbReference type="Proteomes" id="UP001201020">
    <property type="component" value="Chromosome"/>
</dbReference>
<keyword evidence="3" id="KW-0285">Flavoprotein</keyword>
<dbReference type="Pfam" id="PF02852">
    <property type="entry name" value="Pyr_redox_dim"/>
    <property type="match status" value="1"/>
</dbReference>
<sequence>MKKRIIIIGGVAGGASTAARYRRLDEFAEIIILERGPYVSFANCGLPYYIGKVIQDREKLVLMTPEKFKQFFNIDVRVLNEAISIDRERKIVKVIDREVGKEYELSYDKLVLAPGAEPIRPPFRGMDDIPIFSLRNIPDTEKIYEFIEKNNPVTATVIGGGYIGLEMVENLSRRGIRVKVIELLDQVLPTLDREMAQFIHNELVLNRVKLILGDGVVGIEKSTDGEGKYKVITKSGRKIGTDLVILSIGIRPDTHLAKDCGLELTERGYIIVDEHMQTSDPDIYAVGDAVQIKNFITEKPTVVPLAGPANREGRIAADNLAGRDTTYKGSIGTAVLKVFDKTVAQTGLNEKQLKSLGITNYEKIYVHPQNHASYYPDAQEISMKLIFDSKNGRILGAQAVGGPGTEKRIDVIATVINFKGTVYDLENLELCYAPQFGCARDCVNMAGFVASNVMRGEVKIWHWNEAQKLKEEGATIIDVRGPELHAEGCIPGAINIPIGQLRERLDEIPKNKPVYLHCVTGFTSYLAYRILKQHGFDPRNLTGGYKIYQIATLEEDSHIGELKPYFTPGC</sequence>
<evidence type="ECO:0000259" key="7">
    <source>
        <dbReference type="PROSITE" id="PS50206"/>
    </source>
</evidence>
<dbReference type="SUPFAM" id="SSF52821">
    <property type="entry name" value="Rhodanese/Cell cycle control phosphatase"/>
    <property type="match status" value="1"/>
</dbReference>
<gene>
    <name evidence="8" type="ORF">K9W45_10485</name>
</gene>
<comment type="cofactor">
    <cofactor evidence="1">
        <name>FAD</name>
        <dbReference type="ChEBI" id="CHEBI:57692"/>
    </cofactor>
</comment>
<protein>
    <submittedName>
        <fullName evidence="8">FAD-dependent oxidoreductase</fullName>
    </submittedName>
</protein>
<evidence type="ECO:0000256" key="6">
    <source>
        <dbReference type="ARBA" id="ARBA00023284"/>
    </source>
</evidence>
<dbReference type="InterPro" id="IPR023753">
    <property type="entry name" value="FAD/NAD-binding_dom"/>
</dbReference>
<evidence type="ECO:0000256" key="3">
    <source>
        <dbReference type="ARBA" id="ARBA00022630"/>
    </source>
</evidence>
<evidence type="ECO:0000313" key="8">
    <source>
        <dbReference type="EMBL" id="UJG40253.1"/>
    </source>
</evidence>
<evidence type="ECO:0000256" key="5">
    <source>
        <dbReference type="ARBA" id="ARBA00023002"/>
    </source>
</evidence>
<accession>A0A9Y1BJL4</accession>
<dbReference type="InterPro" id="IPR004099">
    <property type="entry name" value="Pyr_nucl-diS_OxRdtase_dimer"/>
</dbReference>
<dbReference type="InterPro" id="IPR036188">
    <property type="entry name" value="FAD/NAD-bd_sf"/>
</dbReference>
<dbReference type="SUPFAM" id="SSF51905">
    <property type="entry name" value="FAD/NAD(P)-binding domain"/>
    <property type="match status" value="1"/>
</dbReference>
<dbReference type="SMART" id="SM00450">
    <property type="entry name" value="RHOD"/>
    <property type="match status" value="1"/>
</dbReference>
<dbReference type="EMBL" id="CP084166">
    <property type="protein sequence ID" value="UJG40253.1"/>
    <property type="molecule type" value="Genomic_DNA"/>
</dbReference>
<organism evidence="8">
    <name type="scientific">Candidatus Heimdallarchaeum aukensis</name>
    <dbReference type="NCBI Taxonomy" id="2876573"/>
    <lineage>
        <taxon>Archaea</taxon>
        <taxon>Promethearchaeati</taxon>
        <taxon>Candidatus Heimdallarchaeota</taxon>
        <taxon>Candidatus Heimdallarchaeia (ex Rinke et al. 2021) (nom. nud.)</taxon>
        <taxon>Candidatus Heimdallarchaeales</taxon>
        <taxon>Candidatus Heimdallarchaeaceae</taxon>
        <taxon>Candidatus Heimdallarchaeum</taxon>
    </lineage>
</organism>
<name>A0A9Y1BJL4_9ARCH</name>
<dbReference type="Pfam" id="PF07992">
    <property type="entry name" value="Pyr_redox_2"/>
    <property type="match status" value="1"/>
</dbReference>
<proteinExistence type="inferred from homology"/>
<reference evidence="8" key="1">
    <citation type="journal article" date="2022" name="Nat. Microbiol.">
        <title>Unique mobile elements and scalable gene flow at the prokaryote-eukaryote boundary revealed by circularized Asgard archaea genomes.</title>
        <authorList>
            <person name="Wu F."/>
            <person name="Speth D.R."/>
            <person name="Philosof A."/>
            <person name="Cremiere A."/>
            <person name="Narayanan A."/>
            <person name="Barco R.A."/>
            <person name="Connon S.A."/>
            <person name="Amend J.P."/>
            <person name="Antoshechkin I.A."/>
            <person name="Orphan V.J."/>
        </authorList>
    </citation>
    <scope>NUCLEOTIDE SEQUENCE</scope>
    <source>
        <strain evidence="8">PM71</strain>
    </source>
</reference>
<feature type="domain" description="Rhodanese" evidence="7">
    <location>
        <begin position="470"/>
        <end position="557"/>
    </location>
</feature>
<dbReference type="InterPro" id="IPR050260">
    <property type="entry name" value="FAD-bd_OxRdtase"/>
</dbReference>
<dbReference type="InterPro" id="IPR036873">
    <property type="entry name" value="Rhodanese-like_dom_sf"/>
</dbReference>
<dbReference type="PANTHER" id="PTHR43429">
    <property type="entry name" value="PYRIDINE NUCLEOTIDE-DISULFIDE OXIDOREDUCTASE DOMAIN-CONTAINING"/>
    <property type="match status" value="1"/>
</dbReference>
<dbReference type="PROSITE" id="PS50206">
    <property type="entry name" value="RHODANESE_3"/>
    <property type="match status" value="1"/>
</dbReference>
<dbReference type="PANTHER" id="PTHR43429:SF1">
    <property type="entry name" value="NAD(P)H SULFUR OXIDOREDUCTASE (COA-DEPENDENT)"/>
    <property type="match status" value="1"/>
</dbReference>
<dbReference type="InterPro" id="IPR001763">
    <property type="entry name" value="Rhodanese-like_dom"/>
</dbReference>
<dbReference type="AlphaFoldDB" id="A0A9Y1BJL4"/>
<evidence type="ECO:0000256" key="1">
    <source>
        <dbReference type="ARBA" id="ARBA00001974"/>
    </source>
</evidence>
<dbReference type="Gene3D" id="3.50.50.60">
    <property type="entry name" value="FAD/NAD(P)-binding domain"/>
    <property type="match status" value="2"/>
</dbReference>
<dbReference type="InterPro" id="IPR016156">
    <property type="entry name" value="FAD/NAD-linked_Rdtase_dimer_sf"/>
</dbReference>
<keyword evidence="5" id="KW-0560">Oxidoreductase</keyword>
<dbReference type="PRINTS" id="PR00411">
    <property type="entry name" value="PNDRDTASEI"/>
</dbReference>